<dbReference type="EMBL" id="ML977140">
    <property type="protein sequence ID" value="KAF1991293.1"/>
    <property type="molecule type" value="Genomic_DNA"/>
</dbReference>
<name>A0A6G1HDI2_9PEZI</name>
<feature type="compositionally biased region" description="Gly residues" evidence="6">
    <location>
        <begin position="221"/>
        <end position="233"/>
    </location>
</feature>
<dbReference type="AlphaFoldDB" id="A0A6G1HDI2"/>
<comment type="similarity">
    <text evidence="2">Belongs to the YSP2 family.</text>
</comment>
<evidence type="ECO:0000256" key="2">
    <source>
        <dbReference type="ARBA" id="ARBA00006582"/>
    </source>
</evidence>
<evidence type="ECO:0000313" key="10">
    <source>
        <dbReference type="Proteomes" id="UP000800041"/>
    </source>
</evidence>
<dbReference type="GO" id="GO:0140268">
    <property type="term" value="C:endoplasmic reticulum-plasma membrane contact site"/>
    <property type="evidence" value="ECO:0007669"/>
    <property type="project" value="TreeGrafter"/>
</dbReference>
<protein>
    <recommendedName>
        <fullName evidence="8">VASt domain-containing protein</fullName>
    </recommendedName>
</protein>
<dbReference type="GO" id="GO:0032541">
    <property type="term" value="C:cortical endoplasmic reticulum"/>
    <property type="evidence" value="ECO:0007669"/>
    <property type="project" value="TreeGrafter"/>
</dbReference>
<keyword evidence="3 7" id="KW-0812">Transmembrane</keyword>
<dbReference type="SMART" id="SM00568">
    <property type="entry name" value="GRAM"/>
    <property type="match status" value="1"/>
</dbReference>
<feature type="region of interest" description="Disordered" evidence="6">
    <location>
        <begin position="389"/>
        <end position="438"/>
    </location>
</feature>
<feature type="compositionally biased region" description="Acidic residues" evidence="6">
    <location>
        <begin position="746"/>
        <end position="770"/>
    </location>
</feature>
<keyword evidence="5 7" id="KW-0472">Membrane</keyword>
<feature type="compositionally biased region" description="Polar residues" evidence="6">
    <location>
        <begin position="164"/>
        <end position="187"/>
    </location>
</feature>
<keyword evidence="4 7" id="KW-1133">Transmembrane helix</keyword>
<feature type="region of interest" description="Disordered" evidence="6">
    <location>
        <begin position="1"/>
        <end position="140"/>
    </location>
</feature>
<dbReference type="Proteomes" id="UP000800041">
    <property type="component" value="Unassembled WGS sequence"/>
</dbReference>
<dbReference type="GO" id="GO:0005739">
    <property type="term" value="C:mitochondrion"/>
    <property type="evidence" value="ECO:0007669"/>
    <property type="project" value="TreeGrafter"/>
</dbReference>
<evidence type="ECO:0000256" key="6">
    <source>
        <dbReference type="SAM" id="MobiDB-lite"/>
    </source>
</evidence>
<feature type="domain" description="VASt" evidence="8">
    <location>
        <begin position="849"/>
        <end position="1021"/>
    </location>
</feature>
<evidence type="ECO:0000256" key="5">
    <source>
        <dbReference type="ARBA" id="ARBA00023136"/>
    </source>
</evidence>
<feature type="compositionally biased region" description="Polar residues" evidence="6">
    <location>
        <begin position="780"/>
        <end position="797"/>
    </location>
</feature>
<dbReference type="InterPro" id="IPR004182">
    <property type="entry name" value="GRAM"/>
</dbReference>
<dbReference type="GO" id="GO:0032934">
    <property type="term" value="F:sterol binding"/>
    <property type="evidence" value="ECO:0007669"/>
    <property type="project" value="TreeGrafter"/>
</dbReference>
<dbReference type="GO" id="GO:0120015">
    <property type="term" value="F:sterol transfer activity"/>
    <property type="evidence" value="ECO:0007669"/>
    <property type="project" value="TreeGrafter"/>
</dbReference>
<feature type="compositionally biased region" description="Low complexity" evidence="6">
    <location>
        <begin position="306"/>
        <end position="325"/>
    </location>
</feature>
<feature type="region of interest" description="Disordered" evidence="6">
    <location>
        <begin position="164"/>
        <end position="370"/>
    </location>
</feature>
<dbReference type="InterPro" id="IPR031968">
    <property type="entry name" value="VASt"/>
</dbReference>
<organism evidence="9 10">
    <name type="scientific">Aulographum hederae CBS 113979</name>
    <dbReference type="NCBI Taxonomy" id="1176131"/>
    <lineage>
        <taxon>Eukaryota</taxon>
        <taxon>Fungi</taxon>
        <taxon>Dikarya</taxon>
        <taxon>Ascomycota</taxon>
        <taxon>Pezizomycotina</taxon>
        <taxon>Dothideomycetes</taxon>
        <taxon>Pleosporomycetidae</taxon>
        <taxon>Aulographales</taxon>
        <taxon>Aulographaceae</taxon>
    </lineage>
</organism>
<dbReference type="Pfam" id="PF16016">
    <property type="entry name" value="VASt"/>
    <property type="match status" value="1"/>
</dbReference>
<proteinExistence type="inferred from homology"/>
<dbReference type="GO" id="GO:0032366">
    <property type="term" value="P:intracellular sterol transport"/>
    <property type="evidence" value="ECO:0007669"/>
    <property type="project" value="TreeGrafter"/>
</dbReference>
<feature type="compositionally biased region" description="Polar residues" evidence="6">
    <location>
        <begin position="257"/>
        <end position="281"/>
    </location>
</feature>
<gene>
    <name evidence="9" type="ORF">K402DRAFT_389464</name>
</gene>
<evidence type="ECO:0000256" key="1">
    <source>
        <dbReference type="ARBA" id="ARBA00004167"/>
    </source>
</evidence>
<dbReference type="PANTHER" id="PTHR23319:SF4">
    <property type="entry name" value="GRAM DOMAIN CONTAINING 1B, ISOFORM E"/>
    <property type="match status" value="1"/>
</dbReference>
<evidence type="ECO:0000256" key="3">
    <source>
        <dbReference type="ARBA" id="ARBA00022692"/>
    </source>
</evidence>
<feature type="compositionally biased region" description="Basic residues" evidence="6">
    <location>
        <begin position="558"/>
        <end position="567"/>
    </location>
</feature>
<dbReference type="CDD" id="cd13220">
    <property type="entry name" value="PH-GRAM_GRAMDC"/>
    <property type="match status" value="1"/>
</dbReference>
<feature type="compositionally biased region" description="Polar residues" evidence="6">
    <location>
        <begin position="516"/>
        <end position="540"/>
    </location>
</feature>
<dbReference type="PANTHER" id="PTHR23319">
    <property type="entry name" value="GRAM DOMAIN CONTAINING 1B, ISOFORM E"/>
    <property type="match status" value="1"/>
</dbReference>
<feature type="compositionally biased region" description="Basic and acidic residues" evidence="6">
    <location>
        <begin position="241"/>
        <end position="256"/>
    </location>
</feature>
<feature type="compositionally biased region" description="Basic residues" evidence="6">
    <location>
        <begin position="61"/>
        <end position="71"/>
    </location>
</feature>
<feature type="compositionally biased region" description="Low complexity" evidence="6">
    <location>
        <begin position="23"/>
        <end position="39"/>
    </location>
</feature>
<dbReference type="OrthoDB" id="2162691at2759"/>
<dbReference type="GO" id="GO:0005789">
    <property type="term" value="C:endoplasmic reticulum membrane"/>
    <property type="evidence" value="ECO:0007669"/>
    <property type="project" value="TreeGrafter"/>
</dbReference>
<evidence type="ECO:0000256" key="4">
    <source>
        <dbReference type="ARBA" id="ARBA00022989"/>
    </source>
</evidence>
<dbReference type="GO" id="GO:0005886">
    <property type="term" value="C:plasma membrane"/>
    <property type="evidence" value="ECO:0007669"/>
    <property type="project" value="TreeGrafter"/>
</dbReference>
<evidence type="ECO:0000259" key="8">
    <source>
        <dbReference type="PROSITE" id="PS51778"/>
    </source>
</evidence>
<dbReference type="Pfam" id="PF02893">
    <property type="entry name" value="GRAM"/>
    <property type="match status" value="1"/>
</dbReference>
<feature type="compositionally biased region" description="Polar residues" evidence="6">
    <location>
        <begin position="389"/>
        <end position="412"/>
    </location>
</feature>
<reference evidence="9" key="1">
    <citation type="journal article" date="2020" name="Stud. Mycol.">
        <title>101 Dothideomycetes genomes: a test case for predicting lifestyles and emergence of pathogens.</title>
        <authorList>
            <person name="Haridas S."/>
            <person name="Albert R."/>
            <person name="Binder M."/>
            <person name="Bloem J."/>
            <person name="Labutti K."/>
            <person name="Salamov A."/>
            <person name="Andreopoulos B."/>
            <person name="Baker S."/>
            <person name="Barry K."/>
            <person name="Bills G."/>
            <person name="Bluhm B."/>
            <person name="Cannon C."/>
            <person name="Castanera R."/>
            <person name="Culley D."/>
            <person name="Daum C."/>
            <person name="Ezra D."/>
            <person name="Gonzalez J."/>
            <person name="Henrissat B."/>
            <person name="Kuo A."/>
            <person name="Liang C."/>
            <person name="Lipzen A."/>
            <person name="Lutzoni F."/>
            <person name="Magnuson J."/>
            <person name="Mondo S."/>
            <person name="Nolan M."/>
            <person name="Ohm R."/>
            <person name="Pangilinan J."/>
            <person name="Park H.-J."/>
            <person name="Ramirez L."/>
            <person name="Alfaro M."/>
            <person name="Sun H."/>
            <person name="Tritt A."/>
            <person name="Yoshinaga Y."/>
            <person name="Zwiers L.-H."/>
            <person name="Turgeon B."/>
            <person name="Goodwin S."/>
            <person name="Spatafora J."/>
            <person name="Crous P."/>
            <person name="Grigoriev I."/>
        </authorList>
    </citation>
    <scope>NUCLEOTIDE SEQUENCE</scope>
    <source>
        <strain evidence="9">CBS 113979</strain>
    </source>
</reference>
<sequence>MEDSDTAGVRKGLATAIRRRSLSKPTSLSSTTNLSRQSSNASASAPSVRASMDGAMDRLKNKIPGRLRRKKESSEVGSPDSLDIDDPFSPAADHETGLAVDSTDSLRPRSIASSLVTEDSDCERDPTARRPNLATHDSHAGYLTLSSPLIAAEAIESSTPSAISLNDTLAPKHSQTLPAPSSNQKRASSPVGKLKEAFTPSRRSSTTKAALENDNNKPSSNGGGGGEVGGLQEAGGSRRNSFLEDLRQFDEPREISSRPSTATLPAPINTSFAPSTPPSNVTPQTLVTPPTPTDPDRPDFKSSKRPSNPDTSNTSPSNGTSSPPNKIQNRRMRLGPNPPSKLSNAISAPLTPAIEEVKTPGGTLTSPPAGGGFFSSVFTAAQNAANQLTNSIGAGTTTQRNRSGTGPDSDNTGEAGGEEVILPHSVSNTDVSESGSGEKRQLAIDTLGTGNLSLSHLGIVDDSKSTTSLSDNFAPTARTMQNDEASAMAEDDAAARAVSAAYETTNVDGTSAFPEPSSSGRPQSVVSANGDHTPTRSQSAADPGSGGLKRTGSVRSRISGRRRRHRGSSAATGQTLASGLSANGTVNTAIIGSGHRLTGFAVANPKRNRDFHQLFRSVPEDDYLIEDYSAALQREILLQGRIYISEGHICFSSNILGWVTNLVISFDEIISIEKKSTAVIFPNAIVIQTLHARNVFASLVSRDTTYDLMIGIWKISHPTLKSSLNGVTLNNDGGTGDKTEKADSVATDDESVEGTDDEVYDEDDDEEEADGSFIEAGEASTINSENGEPIDTSVSRKVSSGAVGAAVKDGSAKEVQNTDTIMTGASASTDFPGPPTHTVTECGDDSSHHERVLTDTTIPAPLGKIYSMMFGPASGAFMRKWLIEDQKSIDLQMEDDKKGLGEEKKAYSYSFIKPLNASIGPKQTKCIINQTLEQFDLEKAVTVSCATQNPDVPSGNIFVVKTRYCLMWAPGNQTRLIMTCTVEWSGKSWLKGPIEKGANDGQTQYARDIVTALRAAVTVKSPFSKAQQKGKTGKSRRKKGDVADAPIAAVDFAPMAAKAEPNWGLLEPLRGTFGPIADVVGGVITAQVVIAVLAVMVAWLWWRQQPAVDTTVGRYGQLSPARMAAYEQIWRQEEGELWRWLDERVGVDSGGGLTGVGQEKTENMREKKARGMARKLEDGVVGDREVEEALGVTRRRLEALEDAVRRRKEKEESLS</sequence>
<accession>A0A6G1HDI2</accession>
<dbReference type="PROSITE" id="PS51778">
    <property type="entry name" value="VAST"/>
    <property type="match status" value="1"/>
</dbReference>
<comment type="subcellular location">
    <subcellularLocation>
        <location evidence="1">Membrane</location>
        <topology evidence="1">Single-pass membrane protein</topology>
    </subcellularLocation>
</comment>
<evidence type="ECO:0000313" key="9">
    <source>
        <dbReference type="EMBL" id="KAF1991293.1"/>
    </source>
</evidence>
<evidence type="ECO:0000256" key="7">
    <source>
        <dbReference type="SAM" id="Phobius"/>
    </source>
</evidence>
<keyword evidence="10" id="KW-1185">Reference proteome</keyword>
<feature type="transmembrane region" description="Helical" evidence="7">
    <location>
        <begin position="1079"/>
        <end position="1102"/>
    </location>
</feature>
<dbReference type="InterPro" id="IPR051482">
    <property type="entry name" value="Cholesterol_transport"/>
</dbReference>
<feature type="compositionally biased region" description="Polar residues" evidence="6">
    <location>
        <begin position="425"/>
        <end position="435"/>
    </location>
</feature>
<dbReference type="InterPro" id="IPR011993">
    <property type="entry name" value="PH-like_dom_sf"/>
</dbReference>
<dbReference type="Gene3D" id="2.30.29.30">
    <property type="entry name" value="Pleckstrin-homology domain (PH domain)/Phosphotyrosine-binding domain (PTB)"/>
    <property type="match status" value="1"/>
</dbReference>
<feature type="region of interest" description="Disordered" evidence="6">
    <location>
        <begin position="730"/>
        <end position="797"/>
    </location>
</feature>
<feature type="region of interest" description="Disordered" evidence="6">
    <location>
        <begin position="507"/>
        <end position="576"/>
    </location>
</feature>